<evidence type="ECO:0000313" key="9">
    <source>
        <dbReference type="Proteomes" id="UP001626549"/>
    </source>
</evidence>
<dbReference type="PROSITE" id="PS50885">
    <property type="entry name" value="HAMP"/>
    <property type="match status" value="1"/>
</dbReference>
<dbReference type="CDD" id="cd06225">
    <property type="entry name" value="HAMP"/>
    <property type="match status" value="1"/>
</dbReference>
<keyword evidence="6" id="KW-0472">Membrane</keyword>
<dbReference type="Gene3D" id="3.30.565.10">
    <property type="entry name" value="Histidine kinase-like ATPase, C-terminal domain"/>
    <property type="match status" value="1"/>
</dbReference>
<organism evidence="8 9">
    <name type="scientific">Congregibacter brevis</name>
    <dbReference type="NCBI Taxonomy" id="3081201"/>
    <lineage>
        <taxon>Bacteria</taxon>
        <taxon>Pseudomonadati</taxon>
        <taxon>Pseudomonadota</taxon>
        <taxon>Gammaproteobacteria</taxon>
        <taxon>Cellvibrionales</taxon>
        <taxon>Halieaceae</taxon>
        <taxon>Congregibacter</taxon>
    </lineage>
</organism>
<dbReference type="InterPro" id="IPR052016">
    <property type="entry name" value="Bact_Sigma-Reg"/>
</dbReference>
<feature type="transmembrane region" description="Helical" evidence="6">
    <location>
        <begin position="6"/>
        <end position="27"/>
    </location>
</feature>
<evidence type="ECO:0000259" key="7">
    <source>
        <dbReference type="PROSITE" id="PS50885"/>
    </source>
</evidence>
<dbReference type="SMART" id="SM00304">
    <property type="entry name" value="HAMP"/>
    <property type="match status" value="1"/>
</dbReference>
<evidence type="ECO:0000256" key="1">
    <source>
        <dbReference type="ARBA" id="ARBA00004370"/>
    </source>
</evidence>
<keyword evidence="9" id="KW-1185">Reference proteome</keyword>
<dbReference type="Gene3D" id="3.30.450.20">
    <property type="entry name" value="PAS domain"/>
    <property type="match status" value="1"/>
</dbReference>
<comment type="subcellular location">
    <subcellularLocation>
        <location evidence="1">Membrane</location>
    </subcellularLocation>
</comment>
<accession>A0ABZ0ID45</accession>
<dbReference type="InterPro" id="IPR036890">
    <property type="entry name" value="HATPase_C_sf"/>
</dbReference>
<keyword evidence="2" id="KW-0597">Phosphoprotein</keyword>
<dbReference type="SUPFAM" id="SSF158472">
    <property type="entry name" value="HAMP domain-like"/>
    <property type="match status" value="1"/>
</dbReference>
<name>A0ABZ0ID45_9GAMM</name>
<dbReference type="Pfam" id="PF07228">
    <property type="entry name" value="SpoIIE"/>
    <property type="match status" value="1"/>
</dbReference>
<evidence type="ECO:0000256" key="4">
    <source>
        <dbReference type="ARBA" id="ARBA00022777"/>
    </source>
</evidence>
<keyword evidence="6" id="KW-1133">Transmembrane helix</keyword>
<evidence type="ECO:0000256" key="2">
    <source>
        <dbReference type="ARBA" id="ARBA00022553"/>
    </source>
</evidence>
<feature type="transmembrane region" description="Helical" evidence="6">
    <location>
        <begin position="307"/>
        <end position="326"/>
    </location>
</feature>
<dbReference type="Gene3D" id="6.10.340.10">
    <property type="match status" value="1"/>
</dbReference>
<sequence length="790" mass="87068">MSRSFTTRLVVPVTLVAAAVITSGLFIDYQISRARIVESLENGARNSVSSAVLRIQELTTGLEASVRFLGEAIDEVPDEARMDTVLRGVVDSNPNIFAATIALDPTYTRSEKGLAPYLYRNRGSLIRTDLAEAETPYWEEPWFADVRDLGHAAWVEPYFEATGAKVELTTFSAPLYRTNRNSQQRFIGVATIDLRLSDLDEYLDDLRIDKNGFGFLLTSRGTLIGAPEDEVISEPISEVLVSDTVSDWQRWLQTTESDSLRASVRCPGSNALCQLRIADAKDSHWSVGIVYSEDTLLRPLRDYQTRVLFVGTGMLILMALVVIVVARRLTAPLLALSDASKSIAKGELDVALPETNGGDEVGQLVNAFDSMRQDLGHYIKDLETAAAQRSRMDGELSAAREIQMAMLPQGGQAELDNDALTLWARVRPARAVGGDLYSFHQAGRKLLICIGDVSDKGVPAALFMARAISLIQQWEVQPGTVPPEIALRQLNEGLTRDNDNCMFLTLFIGVLDLNTLELRYASAGHSAPILLREGQPNAIEQNRGPALGLQEGLSFPVNRLQLQSDDRLVIYTDGFDEAQNPDDELLGETRFSEFLIQPDNLPLHEAGEAIFASVDEFAAGAPQFDDMSLMLLEVPGERRAPLQAERSSLTVDNSLAGNAARWLEDQWQAQGLPIDALHDMQLVLEEVVCNIRDHARTEDKATMSLGLERFIDRVELECVDPGHAYNPLQEAQRSALGESTEDASIGGLGLHLITQLTSRQSYQRQEGRNILRLRLDLPAFGPETDHATGE</sequence>
<protein>
    <submittedName>
        <fullName evidence="8">SpoIIE family protein phosphatase</fullName>
    </submittedName>
</protein>
<keyword evidence="6" id="KW-0812">Transmembrane</keyword>
<dbReference type="SUPFAM" id="SSF81606">
    <property type="entry name" value="PP2C-like"/>
    <property type="match status" value="1"/>
</dbReference>
<keyword evidence="5" id="KW-0378">Hydrolase</keyword>
<proteinExistence type="predicted"/>
<dbReference type="InterPro" id="IPR003660">
    <property type="entry name" value="HAMP_dom"/>
</dbReference>
<dbReference type="Gene3D" id="3.60.40.10">
    <property type="entry name" value="PPM-type phosphatase domain"/>
    <property type="match status" value="1"/>
</dbReference>
<keyword evidence="4" id="KW-0418">Kinase</keyword>
<dbReference type="CDD" id="cd16936">
    <property type="entry name" value="HATPase_RsbW-like"/>
    <property type="match status" value="1"/>
</dbReference>
<dbReference type="Pfam" id="PF22673">
    <property type="entry name" value="MCP-like_PDC_1"/>
    <property type="match status" value="1"/>
</dbReference>
<feature type="domain" description="HAMP" evidence="7">
    <location>
        <begin position="327"/>
        <end position="380"/>
    </location>
</feature>
<dbReference type="SMART" id="SM00331">
    <property type="entry name" value="PP2C_SIG"/>
    <property type="match status" value="1"/>
</dbReference>
<dbReference type="InterPro" id="IPR001932">
    <property type="entry name" value="PPM-type_phosphatase-like_dom"/>
</dbReference>
<evidence type="ECO:0000313" key="8">
    <source>
        <dbReference type="EMBL" id="WOJ97346.1"/>
    </source>
</evidence>
<dbReference type="InterPro" id="IPR003594">
    <property type="entry name" value="HATPase_dom"/>
</dbReference>
<dbReference type="EMBL" id="CP136865">
    <property type="protein sequence ID" value="WOJ97346.1"/>
    <property type="molecule type" value="Genomic_DNA"/>
</dbReference>
<dbReference type="Pfam" id="PF13581">
    <property type="entry name" value="HATPase_c_2"/>
    <property type="match status" value="1"/>
</dbReference>
<dbReference type="Pfam" id="PF00672">
    <property type="entry name" value="HAMP"/>
    <property type="match status" value="1"/>
</dbReference>
<dbReference type="InterPro" id="IPR036457">
    <property type="entry name" value="PPM-type-like_dom_sf"/>
</dbReference>
<dbReference type="CDD" id="cd12913">
    <property type="entry name" value="PDC1_MCP_like"/>
    <property type="match status" value="1"/>
</dbReference>
<gene>
    <name evidence="8" type="ORF">R0137_01955</name>
</gene>
<dbReference type="PANTHER" id="PTHR43156">
    <property type="entry name" value="STAGE II SPORULATION PROTEIN E-RELATED"/>
    <property type="match status" value="1"/>
</dbReference>
<dbReference type="Proteomes" id="UP001626549">
    <property type="component" value="Chromosome"/>
</dbReference>
<evidence type="ECO:0000256" key="5">
    <source>
        <dbReference type="ARBA" id="ARBA00022801"/>
    </source>
</evidence>
<reference evidence="8 9" key="1">
    <citation type="submission" date="2023-10" db="EMBL/GenBank/DDBJ databases">
        <title>Two novel species belonging to the OM43/NOR5 clade.</title>
        <authorList>
            <person name="Park M."/>
        </authorList>
    </citation>
    <scope>NUCLEOTIDE SEQUENCE [LARGE SCALE GENOMIC DNA]</scope>
    <source>
        <strain evidence="8 9">IMCC45268</strain>
    </source>
</reference>
<evidence type="ECO:0000256" key="6">
    <source>
        <dbReference type="SAM" id="Phobius"/>
    </source>
</evidence>
<dbReference type="RefSeq" id="WP_407328133.1">
    <property type="nucleotide sequence ID" value="NZ_CP136865.1"/>
</dbReference>
<dbReference type="PANTHER" id="PTHR43156:SF2">
    <property type="entry name" value="STAGE II SPORULATION PROTEIN E"/>
    <property type="match status" value="1"/>
</dbReference>
<evidence type="ECO:0000256" key="3">
    <source>
        <dbReference type="ARBA" id="ARBA00022679"/>
    </source>
</evidence>
<keyword evidence="3" id="KW-0808">Transferase</keyword>